<evidence type="ECO:0000313" key="1">
    <source>
        <dbReference type="EMBL" id="PKU83629.1"/>
    </source>
</evidence>
<protein>
    <submittedName>
        <fullName evidence="1">Uncharacterized protein</fullName>
    </submittedName>
</protein>
<name>A0A2I0X6S9_9ASPA</name>
<gene>
    <name evidence="1" type="ORF">MA16_Dca019856</name>
</gene>
<accession>A0A2I0X6S9</accession>
<proteinExistence type="predicted"/>
<sequence>MVERASTSNQECNNVEAAINNGDLFESFNFLDRSNYNNILEPGYDPLPFYFSMVNSFKN</sequence>
<dbReference type="AlphaFoldDB" id="A0A2I0X6S9"/>
<dbReference type="Proteomes" id="UP000233837">
    <property type="component" value="Unassembled WGS sequence"/>
</dbReference>
<reference evidence="1 2" key="2">
    <citation type="journal article" date="2017" name="Nature">
        <title>The Apostasia genome and the evolution of orchids.</title>
        <authorList>
            <person name="Zhang G.Q."/>
            <person name="Liu K.W."/>
            <person name="Li Z."/>
            <person name="Lohaus R."/>
            <person name="Hsiao Y.Y."/>
            <person name="Niu S.C."/>
            <person name="Wang J.Y."/>
            <person name="Lin Y.C."/>
            <person name="Xu Q."/>
            <person name="Chen L.J."/>
            <person name="Yoshida K."/>
            <person name="Fujiwara S."/>
            <person name="Wang Z.W."/>
            <person name="Zhang Y.Q."/>
            <person name="Mitsuda N."/>
            <person name="Wang M."/>
            <person name="Liu G.H."/>
            <person name="Pecoraro L."/>
            <person name="Huang H.X."/>
            <person name="Xiao X.J."/>
            <person name="Lin M."/>
            <person name="Wu X.Y."/>
            <person name="Wu W.L."/>
            <person name="Chen Y.Y."/>
            <person name="Chang S.B."/>
            <person name="Sakamoto S."/>
            <person name="Ohme-Takagi M."/>
            <person name="Yagi M."/>
            <person name="Zeng S.J."/>
            <person name="Shen C.Y."/>
            <person name="Yeh C.M."/>
            <person name="Luo Y.B."/>
            <person name="Tsai W.C."/>
            <person name="Van de Peer Y."/>
            <person name="Liu Z.J."/>
        </authorList>
    </citation>
    <scope>NUCLEOTIDE SEQUENCE [LARGE SCALE GENOMIC DNA]</scope>
    <source>
        <tissue evidence="1">The whole plant</tissue>
    </source>
</reference>
<organism evidence="1 2">
    <name type="scientific">Dendrobium catenatum</name>
    <dbReference type="NCBI Taxonomy" id="906689"/>
    <lineage>
        <taxon>Eukaryota</taxon>
        <taxon>Viridiplantae</taxon>
        <taxon>Streptophyta</taxon>
        <taxon>Embryophyta</taxon>
        <taxon>Tracheophyta</taxon>
        <taxon>Spermatophyta</taxon>
        <taxon>Magnoliopsida</taxon>
        <taxon>Liliopsida</taxon>
        <taxon>Asparagales</taxon>
        <taxon>Orchidaceae</taxon>
        <taxon>Epidendroideae</taxon>
        <taxon>Malaxideae</taxon>
        <taxon>Dendrobiinae</taxon>
        <taxon>Dendrobium</taxon>
    </lineage>
</organism>
<keyword evidence="2" id="KW-1185">Reference proteome</keyword>
<reference evidence="1 2" key="1">
    <citation type="journal article" date="2016" name="Sci. Rep.">
        <title>The Dendrobium catenatum Lindl. genome sequence provides insights into polysaccharide synthase, floral development and adaptive evolution.</title>
        <authorList>
            <person name="Zhang G.Q."/>
            <person name="Xu Q."/>
            <person name="Bian C."/>
            <person name="Tsai W.C."/>
            <person name="Yeh C.M."/>
            <person name="Liu K.W."/>
            <person name="Yoshida K."/>
            <person name="Zhang L.S."/>
            <person name="Chang S.B."/>
            <person name="Chen F."/>
            <person name="Shi Y."/>
            <person name="Su Y.Y."/>
            <person name="Zhang Y.Q."/>
            <person name="Chen L.J."/>
            <person name="Yin Y."/>
            <person name="Lin M."/>
            <person name="Huang H."/>
            <person name="Deng H."/>
            <person name="Wang Z.W."/>
            <person name="Zhu S.L."/>
            <person name="Zhao X."/>
            <person name="Deng C."/>
            <person name="Niu S.C."/>
            <person name="Huang J."/>
            <person name="Wang M."/>
            <person name="Liu G.H."/>
            <person name="Yang H.J."/>
            <person name="Xiao X.J."/>
            <person name="Hsiao Y.Y."/>
            <person name="Wu W.L."/>
            <person name="Chen Y.Y."/>
            <person name="Mitsuda N."/>
            <person name="Ohme-Takagi M."/>
            <person name="Luo Y.B."/>
            <person name="Van de Peer Y."/>
            <person name="Liu Z.J."/>
        </authorList>
    </citation>
    <scope>NUCLEOTIDE SEQUENCE [LARGE SCALE GENOMIC DNA]</scope>
    <source>
        <tissue evidence="1">The whole plant</tissue>
    </source>
</reference>
<dbReference type="EMBL" id="KZ502087">
    <property type="protein sequence ID" value="PKU83629.1"/>
    <property type="molecule type" value="Genomic_DNA"/>
</dbReference>
<evidence type="ECO:0000313" key="2">
    <source>
        <dbReference type="Proteomes" id="UP000233837"/>
    </source>
</evidence>